<comment type="similarity">
    <text evidence="3">Belongs to the CTAG/PCC1 family.</text>
</comment>
<proteinExistence type="inferred from homology"/>
<evidence type="ECO:0000256" key="6">
    <source>
        <dbReference type="ARBA" id="ARBA00023242"/>
    </source>
</evidence>
<evidence type="ECO:0000256" key="2">
    <source>
        <dbReference type="ARBA" id="ARBA00004496"/>
    </source>
</evidence>
<protein>
    <recommendedName>
        <fullName evidence="8">L antigen family member 3</fullName>
    </recommendedName>
</protein>
<evidence type="ECO:0000313" key="10">
    <source>
        <dbReference type="Proteomes" id="UP000192578"/>
    </source>
</evidence>
<evidence type="ECO:0000256" key="5">
    <source>
        <dbReference type="ARBA" id="ARBA00022694"/>
    </source>
</evidence>
<evidence type="ECO:0000256" key="4">
    <source>
        <dbReference type="ARBA" id="ARBA00022490"/>
    </source>
</evidence>
<reference evidence="10" key="1">
    <citation type="submission" date="2017-01" db="EMBL/GenBank/DDBJ databases">
        <title>Comparative genomics of anhydrobiosis in the tardigrade Hypsibius dujardini.</title>
        <authorList>
            <person name="Yoshida Y."/>
            <person name="Koutsovoulos G."/>
            <person name="Laetsch D."/>
            <person name="Stevens L."/>
            <person name="Kumar S."/>
            <person name="Horikawa D."/>
            <person name="Ishino K."/>
            <person name="Komine S."/>
            <person name="Tomita M."/>
            <person name="Blaxter M."/>
            <person name="Arakawa K."/>
        </authorList>
    </citation>
    <scope>NUCLEOTIDE SEQUENCE [LARGE SCALE GENOMIC DNA]</scope>
    <source>
        <strain evidence="10">Z151</strain>
    </source>
</reference>
<evidence type="ECO:0000313" key="9">
    <source>
        <dbReference type="EMBL" id="OQV11844.1"/>
    </source>
</evidence>
<keyword evidence="4" id="KW-0963">Cytoplasm</keyword>
<dbReference type="GO" id="GO:0005634">
    <property type="term" value="C:nucleus"/>
    <property type="evidence" value="ECO:0007669"/>
    <property type="project" value="UniProtKB-SubCell"/>
</dbReference>
<dbReference type="Gene3D" id="3.30.310.50">
    <property type="entry name" value="Alpha-D-phosphohexomutase, C-terminal domain"/>
    <property type="match status" value="1"/>
</dbReference>
<dbReference type="GO" id="GO:0070525">
    <property type="term" value="P:tRNA threonylcarbamoyladenosine metabolic process"/>
    <property type="evidence" value="ECO:0007669"/>
    <property type="project" value="TreeGrafter"/>
</dbReference>
<evidence type="ECO:0000256" key="1">
    <source>
        <dbReference type="ARBA" id="ARBA00004123"/>
    </source>
</evidence>
<accession>A0A1W0W9F0</accession>
<evidence type="ECO:0000256" key="8">
    <source>
        <dbReference type="ARBA" id="ARBA00076355"/>
    </source>
</evidence>
<evidence type="ECO:0000256" key="7">
    <source>
        <dbReference type="ARBA" id="ARBA00053047"/>
    </source>
</evidence>
<dbReference type="Proteomes" id="UP000192578">
    <property type="component" value="Unassembled WGS sequence"/>
</dbReference>
<dbReference type="FunFam" id="3.30.310.50:FF:000005">
    <property type="entry name" value="L antigen family member 3"/>
    <property type="match status" value="1"/>
</dbReference>
<keyword evidence="10" id="KW-1185">Reference proteome</keyword>
<gene>
    <name evidence="9" type="ORF">BV898_13897</name>
</gene>
<dbReference type="InterPro" id="IPR015419">
    <property type="entry name" value="CTAG/Pcc1"/>
</dbReference>
<dbReference type="GO" id="GO:0005737">
    <property type="term" value="C:cytoplasm"/>
    <property type="evidence" value="ECO:0007669"/>
    <property type="project" value="UniProtKB-SubCell"/>
</dbReference>
<evidence type="ECO:0000256" key="3">
    <source>
        <dbReference type="ARBA" id="ARBA00007073"/>
    </source>
</evidence>
<organism evidence="9 10">
    <name type="scientific">Hypsibius exemplaris</name>
    <name type="common">Freshwater tardigrade</name>
    <dbReference type="NCBI Taxonomy" id="2072580"/>
    <lineage>
        <taxon>Eukaryota</taxon>
        <taxon>Metazoa</taxon>
        <taxon>Ecdysozoa</taxon>
        <taxon>Tardigrada</taxon>
        <taxon>Eutardigrada</taxon>
        <taxon>Parachela</taxon>
        <taxon>Hypsibioidea</taxon>
        <taxon>Hypsibiidae</taxon>
        <taxon>Hypsibius</taxon>
    </lineage>
</organism>
<sequence length="86" mass="9469">MSCASAFDATLTIEIPFPSSEIAEIVFRTLSVDREPPRGNVRKELALSGNTLTAVLIARDPKNLRTAANKFLDYVKLTVDTINRFG</sequence>
<dbReference type="AlphaFoldDB" id="A0A1W0W9F0"/>
<dbReference type="EMBL" id="MTYJ01000160">
    <property type="protein sequence ID" value="OQV11844.1"/>
    <property type="molecule type" value="Genomic_DNA"/>
</dbReference>
<comment type="caution">
    <text evidence="9">The sequence shown here is derived from an EMBL/GenBank/DDBJ whole genome shotgun (WGS) entry which is preliminary data.</text>
</comment>
<keyword evidence="5" id="KW-0819">tRNA processing</keyword>
<dbReference type="Pfam" id="PF09341">
    <property type="entry name" value="Pcc1"/>
    <property type="match status" value="1"/>
</dbReference>
<keyword evidence="6" id="KW-0539">Nucleus</keyword>
<dbReference type="GO" id="GO:0008033">
    <property type="term" value="P:tRNA processing"/>
    <property type="evidence" value="ECO:0007669"/>
    <property type="project" value="UniProtKB-KW"/>
</dbReference>
<dbReference type="OrthoDB" id="10025739at2759"/>
<dbReference type="GO" id="GO:0000408">
    <property type="term" value="C:EKC/KEOPS complex"/>
    <property type="evidence" value="ECO:0007669"/>
    <property type="project" value="TreeGrafter"/>
</dbReference>
<dbReference type="PANTHER" id="PTHR31283">
    <property type="entry name" value="EKC/KEOPS COMPLEX SUBUNIT PCC1 FAMILY MEMBER"/>
    <property type="match status" value="1"/>
</dbReference>
<comment type="function">
    <text evidence="7">Component of the EKC/KEOPS complex that is required for the formation of a threonylcarbamoyl group on adenosine at position 37 (t(6)A37) in tRNAs that read codons beginning with adenine. The complex is probably involved in the transfer of the threonylcarbamoyl moiety of threonylcarbamoyl-AMP (TC-AMP) to the N6 group of A37. LAGE3 functions as a dimerization module for the complex.</text>
</comment>
<dbReference type="PANTHER" id="PTHR31283:SF5">
    <property type="entry name" value="EKC_KEOPS COMPLEX SUBUNIT LAGE3"/>
    <property type="match status" value="1"/>
</dbReference>
<comment type="subcellular location">
    <subcellularLocation>
        <location evidence="2">Cytoplasm</location>
    </subcellularLocation>
    <subcellularLocation>
        <location evidence="1">Nucleus</location>
    </subcellularLocation>
</comment>
<name>A0A1W0W9F0_HYPEX</name>